<dbReference type="GO" id="GO:0042834">
    <property type="term" value="F:peptidoglycan binding"/>
    <property type="evidence" value="ECO:0007669"/>
    <property type="project" value="InterPro"/>
</dbReference>
<accession>A0A198GCG7</accession>
<keyword evidence="3" id="KW-1185">Reference proteome</keyword>
<organism evidence="2 3">
    <name type="scientific">Proteus myxofaciens ATCC 19692</name>
    <dbReference type="NCBI Taxonomy" id="1354337"/>
    <lineage>
        <taxon>Bacteria</taxon>
        <taxon>Pseudomonadati</taxon>
        <taxon>Pseudomonadota</taxon>
        <taxon>Gammaproteobacteria</taxon>
        <taxon>Enterobacterales</taxon>
        <taxon>Morganellaceae</taxon>
        <taxon>Proteus</taxon>
    </lineage>
</organism>
<dbReference type="InterPro" id="IPR006597">
    <property type="entry name" value="Sel1-like"/>
</dbReference>
<feature type="domain" description="SPOR" evidence="1">
    <location>
        <begin position="325"/>
        <end position="397"/>
    </location>
</feature>
<dbReference type="RefSeq" id="WP_066748178.1">
    <property type="nucleotide sequence ID" value="NZ_LXEN01000043.1"/>
</dbReference>
<protein>
    <submittedName>
        <fullName evidence="2">Inner membrane bile resistance protein</fullName>
    </submittedName>
</protein>
<dbReference type="Pfam" id="PF05036">
    <property type="entry name" value="SPOR"/>
    <property type="match status" value="1"/>
</dbReference>
<gene>
    <name evidence="2" type="ORF">M983_1053</name>
</gene>
<dbReference type="Gene3D" id="1.25.40.10">
    <property type="entry name" value="Tetratricopeptide repeat domain"/>
    <property type="match status" value="1"/>
</dbReference>
<evidence type="ECO:0000313" key="2">
    <source>
        <dbReference type="EMBL" id="OAT34605.1"/>
    </source>
</evidence>
<dbReference type="EMBL" id="LXEN01000043">
    <property type="protein sequence ID" value="OAT34605.1"/>
    <property type="molecule type" value="Genomic_DNA"/>
</dbReference>
<dbReference type="SMART" id="SM00671">
    <property type="entry name" value="SEL1"/>
    <property type="match status" value="2"/>
</dbReference>
<dbReference type="InterPro" id="IPR036680">
    <property type="entry name" value="SPOR-like_sf"/>
</dbReference>
<name>A0A198GCG7_9GAMM</name>
<evidence type="ECO:0000313" key="3">
    <source>
        <dbReference type="Proteomes" id="UP000094023"/>
    </source>
</evidence>
<proteinExistence type="predicted"/>
<dbReference type="InterPro" id="IPR007730">
    <property type="entry name" value="SPOR-like_dom"/>
</dbReference>
<sequence>MNKKNLTWIFLLCIEINTAYAENSLTDNERVKLDNLSQCFSNTQIEQQCEKQLEISGTPAMLYDFGVHYINGDDVQQDIPKGRYWVHKAARLNYPLAQYNLGVMYYDGIGGELNRYCTEIWLNKAVQQNDIEVQSMAQQALSAVESNQQHAKIYRYPTFQECDYLPELTSNYQEDSIVQITEEKTAIITPYADIFWQWSANALRYLQHWLHIDKPLPIENSVIAPELEHDNIVDSLSVEIFEKNPKEKIEDDIKDDKIKNEDIIEKTPEIESEISISSTVENVELLPITPAPIMEKPPITIKPKNTNINNEWNLGGHPQSASALHFTLQLASAAQKDGLLESAKRHKLTNYWIYETQRNGRQWYVLVYGEFATTSSAKKAINNLPKEFKQNNPWVRKLSQVQSDVVM</sequence>
<reference evidence="2 3" key="1">
    <citation type="submission" date="2016-04" db="EMBL/GenBank/DDBJ databases">
        <title>ATOL: Assembling a taxonomically balanced genome-scale reconstruction of the evolutionary history of the Enterobacteriaceae.</title>
        <authorList>
            <person name="Plunkett G.III."/>
            <person name="Neeno-Eckwall E.C."/>
            <person name="Glasner J.D."/>
            <person name="Perna N.T."/>
        </authorList>
    </citation>
    <scope>NUCLEOTIDE SEQUENCE [LARGE SCALE GENOMIC DNA]</scope>
    <source>
        <strain evidence="2 3">ATCC 19692</strain>
    </source>
</reference>
<dbReference type="SUPFAM" id="SSF81901">
    <property type="entry name" value="HCP-like"/>
    <property type="match status" value="1"/>
</dbReference>
<dbReference type="AlphaFoldDB" id="A0A198GCG7"/>
<dbReference type="Proteomes" id="UP000094023">
    <property type="component" value="Unassembled WGS sequence"/>
</dbReference>
<dbReference type="STRING" id="1354337.M983_1053"/>
<dbReference type="InterPro" id="IPR011990">
    <property type="entry name" value="TPR-like_helical_dom_sf"/>
</dbReference>
<dbReference type="OrthoDB" id="6189127at2"/>
<dbReference type="Pfam" id="PF08238">
    <property type="entry name" value="Sel1"/>
    <property type="match status" value="2"/>
</dbReference>
<dbReference type="Gene3D" id="3.30.70.1070">
    <property type="entry name" value="Sporulation related repeat"/>
    <property type="match status" value="1"/>
</dbReference>
<comment type="caution">
    <text evidence="2">The sequence shown here is derived from an EMBL/GenBank/DDBJ whole genome shotgun (WGS) entry which is preliminary data.</text>
</comment>
<evidence type="ECO:0000259" key="1">
    <source>
        <dbReference type="Pfam" id="PF05036"/>
    </source>
</evidence>